<dbReference type="Proteomes" id="UP000330809">
    <property type="component" value="Unassembled WGS sequence"/>
</dbReference>
<dbReference type="RefSeq" id="WP_095019657.1">
    <property type="nucleotide sequence ID" value="NZ_CAACYJ010000027.1"/>
</dbReference>
<organism evidence="7 8">
    <name type="scientific">Pseudomonas fragi</name>
    <dbReference type="NCBI Taxonomy" id="296"/>
    <lineage>
        <taxon>Bacteria</taxon>
        <taxon>Pseudomonadati</taxon>
        <taxon>Pseudomonadota</taxon>
        <taxon>Gammaproteobacteria</taxon>
        <taxon>Pseudomonadales</taxon>
        <taxon>Pseudomonadaceae</taxon>
        <taxon>Pseudomonas</taxon>
    </lineage>
</organism>
<proteinExistence type="inferred from homology"/>
<dbReference type="Gene3D" id="1.20.5.2950">
    <property type="match status" value="1"/>
</dbReference>
<sequence>MLTRRTIELQPGATGLPQVLISSQTLIDCGLANEVLAQARAQADELLSNAENAAETLLQKAHSEFWQQANAHLARWQQEHGALCQAIETSASQVVNQALERLLGEVPPQMRINALLAQLLPAQCPPLNATLRCHPQMLAPVRQWLSTRPDTAWQLQADERLDPFALVLVTAQHDLRIDWATTLKALLIPMTTDGTDPAGATTEW</sequence>
<evidence type="ECO:0000256" key="3">
    <source>
        <dbReference type="ARBA" id="ARBA00022490"/>
    </source>
</evidence>
<dbReference type="EMBL" id="CAACYJ010000027">
    <property type="protein sequence ID" value="VFB19679.1"/>
    <property type="molecule type" value="Genomic_DNA"/>
</dbReference>
<evidence type="ECO:0000313" key="8">
    <source>
        <dbReference type="Proteomes" id="UP000330809"/>
    </source>
</evidence>
<dbReference type="NCBIfam" id="TIGR02499">
    <property type="entry name" value="HrpE_YscL_not"/>
    <property type="match status" value="1"/>
</dbReference>
<dbReference type="InterPro" id="IPR009335">
    <property type="entry name" value="T3SS_HrpE/ATPase_suE"/>
</dbReference>
<reference evidence="7 8" key="1">
    <citation type="submission" date="2019-02" db="EMBL/GenBank/DDBJ databases">
        <authorList>
            <consortium name="Pathogen Informatics"/>
        </authorList>
    </citation>
    <scope>NUCLEOTIDE SEQUENCE [LARGE SCALE GENOMIC DNA]</scope>
    <source>
        <strain evidence="7 8">3012STDY7103891</strain>
    </source>
</reference>
<dbReference type="AlphaFoldDB" id="A0A449IJS3"/>
<keyword evidence="3" id="KW-0963">Cytoplasm</keyword>
<protein>
    <submittedName>
        <fullName evidence="7">Type III secretion protein</fullName>
    </submittedName>
</protein>
<dbReference type="Pfam" id="PF06188">
    <property type="entry name" value="HrpE"/>
    <property type="match status" value="1"/>
</dbReference>
<name>A0A449IJS3_PSEFR</name>
<dbReference type="GO" id="GO:0005737">
    <property type="term" value="C:cytoplasm"/>
    <property type="evidence" value="ECO:0007669"/>
    <property type="project" value="UniProtKB-SubCell"/>
</dbReference>
<evidence type="ECO:0000256" key="2">
    <source>
        <dbReference type="ARBA" id="ARBA00022448"/>
    </source>
</evidence>
<keyword evidence="6" id="KW-0175">Coiled coil</keyword>
<comment type="subcellular location">
    <subcellularLocation>
        <location evidence="1">Cytoplasm</location>
    </subcellularLocation>
</comment>
<dbReference type="InterPro" id="IPR012842">
    <property type="entry name" value="T3SS_SctL/SctL2"/>
</dbReference>
<comment type="similarity">
    <text evidence="5">Belongs to the SctL stator family.</text>
</comment>
<evidence type="ECO:0000256" key="5">
    <source>
        <dbReference type="ARBA" id="ARBA00024335"/>
    </source>
</evidence>
<evidence type="ECO:0000256" key="4">
    <source>
        <dbReference type="ARBA" id="ARBA00022927"/>
    </source>
</evidence>
<accession>A0A449IJS3</accession>
<evidence type="ECO:0000313" key="7">
    <source>
        <dbReference type="EMBL" id="VFB19679.1"/>
    </source>
</evidence>
<gene>
    <name evidence="7" type="ORF">NCTC10754_02275</name>
</gene>
<feature type="coiled-coil region" evidence="6">
    <location>
        <begin position="33"/>
        <end position="60"/>
    </location>
</feature>
<keyword evidence="4" id="KW-0653">Protein transport</keyword>
<evidence type="ECO:0000256" key="1">
    <source>
        <dbReference type="ARBA" id="ARBA00004496"/>
    </source>
</evidence>
<evidence type="ECO:0000256" key="6">
    <source>
        <dbReference type="SAM" id="Coils"/>
    </source>
</evidence>
<keyword evidence="2" id="KW-0813">Transport</keyword>
<dbReference type="GO" id="GO:0030254">
    <property type="term" value="P:protein secretion by the type III secretion system"/>
    <property type="evidence" value="ECO:0007669"/>
    <property type="project" value="InterPro"/>
</dbReference>